<keyword evidence="3" id="KW-1185">Reference proteome</keyword>
<dbReference type="SMART" id="SM00220">
    <property type="entry name" value="S_TKc"/>
    <property type="match status" value="1"/>
</dbReference>
<dbReference type="InterPro" id="IPR000719">
    <property type="entry name" value="Prot_kinase_dom"/>
</dbReference>
<name>A0A8E2JPU7_9PEZI</name>
<reference evidence="2 3" key="1">
    <citation type="journal article" date="2016" name="Nat. Commun.">
        <title>Ectomycorrhizal ecology is imprinted in the genome of the dominant symbiotic fungus Cenococcum geophilum.</title>
        <authorList>
            <consortium name="DOE Joint Genome Institute"/>
            <person name="Peter M."/>
            <person name="Kohler A."/>
            <person name="Ohm R.A."/>
            <person name="Kuo A."/>
            <person name="Krutzmann J."/>
            <person name="Morin E."/>
            <person name="Arend M."/>
            <person name="Barry K.W."/>
            <person name="Binder M."/>
            <person name="Choi C."/>
            <person name="Clum A."/>
            <person name="Copeland A."/>
            <person name="Grisel N."/>
            <person name="Haridas S."/>
            <person name="Kipfer T."/>
            <person name="LaButti K."/>
            <person name="Lindquist E."/>
            <person name="Lipzen A."/>
            <person name="Maire R."/>
            <person name="Meier B."/>
            <person name="Mihaltcheva S."/>
            <person name="Molinier V."/>
            <person name="Murat C."/>
            <person name="Poggeler S."/>
            <person name="Quandt C.A."/>
            <person name="Sperisen C."/>
            <person name="Tritt A."/>
            <person name="Tisserant E."/>
            <person name="Crous P.W."/>
            <person name="Henrissat B."/>
            <person name="Nehls U."/>
            <person name="Egli S."/>
            <person name="Spatafora J.W."/>
            <person name="Grigoriev I.V."/>
            <person name="Martin F.M."/>
        </authorList>
    </citation>
    <scope>NUCLEOTIDE SEQUENCE [LARGE SCALE GENOMIC DNA]</scope>
    <source>
        <strain evidence="2 3">CBS 207.34</strain>
    </source>
</reference>
<accession>A0A8E2JPU7</accession>
<organism evidence="2 3">
    <name type="scientific">Glonium stellatum</name>
    <dbReference type="NCBI Taxonomy" id="574774"/>
    <lineage>
        <taxon>Eukaryota</taxon>
        <taxon>Fungi</taxon>
        <taxon>Dikarya</taxon>
        <taxon>Ascomycota</taxon>
        <taxon>Pezizomycotina</taxon>
        <taxon>Dothideomycetes</taxon>
        <taxon>Pleosporomycetidae</taxon>
        <taxon>Gloniales</taxon>
        <taxon>Gloniaceae</taxon>
        <taxon>Glonium</taxon>
    </lineage>
</organism>
<dbReference type="Gene3D" id="1.10.510.10">
    <property type="entry name" value="Transferase(Phosphotransferase) domain 1"/>
    <property type="match status" value="1"/>
</dbReference>
<evidence type="ECO:0000313" key="2">
    <source>
        <dbReference type="EMBL" id="OCL05174.1"/>
    </source>
</evidence>
<dbReference type="Proteomes" id="UP000250140">
    <property type="component" value="Unassembled WGS sequence"/>
</dbReference>
<dbReference type="AlphaFoldDB" id="A0A8E2JPU7"/>
<evidence type="ECO:0000259" key="1">
    <source>
        <dbReference type="SMART" id="SM00220"/>
    </source>
</evidence>
<dbReference type="GO" id="GO:0004672">
    <property type="term" value="F:protein kinase activity"/>
    <property type="evidence" value="ECO:0007669"/>
    <property type="project" value="InterPro"/>
</dbReference>
<feature type="domain" description="Protein kinase" evidence="1">
    <location>
        <begin position="220"/>
        <end position="428"/>
    </location>
</feature>
<dbReference type="InterPro" id="IPR011009">
    <property type="entry name" value="Kinase-like_dom_sf"/>
</dbReference>
<gene>
    <name evidence="2" type="ORF">AOQ84DRAFT_414143</name>
</gene>
<evidence type="ECO:0000313" key="3">
    <source>
        <dbReference type="Proteomes" id="UP000250140"/>
    </source>
</evidence>
<dbReference type="Pfam" id="PF00069">
    <property type="entry name" value="Pkinase"/>
    <property type="match status" value="1"/>
</dbReference>
<dbReference type="SUPFAM" id="SSF56112">
    <property type="entry name" value="Protein kinase-like (PK-like)"/>
    <property type="match status" value="1"/>
</dbReference>
<sequence>MELSSFVVDALWRPKLVFLYEQVKKKIDARYQNSRSADWSTSSLNPKNRINTFDKHPAAWQIDGATNFGTRFFAVPHSLPAKQTLLRVDVFISDQDEIPWSLRYALDLSRSVLLRDWDIVPTLGISRLLSRVLASHCEQNPGFLNQYQQLPFGSKIRIENLCLHPEQADLYTIPACDLERKTRSVSYLQELWKDSVPLLSWPEVIDLSSLHFIKQLHDSVSVVRLGGPGQISKSSLVLKSNTEGVTHLYHELKFLLTCPSHPNVMPKPLHVVTSVSRFGGKHGVIGFTLPYYPAKSISNLLPVRVRDRSWSSAQQVNWCRQIVSALIHIHFKTGLFCSDLRPDNILLHKKNETDCLILCDFEQRGNWHEWCPPEVLYAQYVENLSMDQSSAGIVHSSWRELIELYHRVSLPAKRATCEKVANSNWPWFVLTPEQQEKSQVYLVGLIMYCIFEGLSNVRISLANAYRYEDPEVEFPIFKRTPVLVQKLIKKYTAGAPEWEAEGSHEGDRQLDICPKRASRVARRGDKMHTEGLGGGHSISETEYDVLRTGLNWWTTKLQRAEFFFKRHKDSYRDIGMIQPILHEVYMDLENLTFN</sequence>
<dbReference type="OrthoDB" id="4062651at2759"/>
<proteinExistence type="predicted"/>
<protein>
    <recommendedName>
        <fullName evidence="1">Protein kinase domain-containing protein</fullName>
    </recommendedName>
</protein>
<dbReference type="GO" id="GO:0005524">
    <property type="term" value="F:ATP binding"/>
    <property type="evidence" value="ECO:0007669"/>
    <property type="project" value="InterPro"/>
</dbReference>
<dbReference type="EMBL" id="KV750357">
    <property type="protein sequence ID" value="OCL05174.1"/>
    <property type="molecule type" value="Genomic_DNA"/>
</dbReference>